<proteinExistence type="predicted"/>
<keyword evidence="3" id="KW-1185">Reference proteome</keyword>
<name>A0A9E8LU24_9BACI</name>
<keyword evidence="1" id="KW-0472">Membrane</keyword>
<sequence length="72" mass="8409">MKCLVVYIAIKEILLAREVIVILKLFFSAAIVLISFFVISYFYNSQLGAIPFLLLSIFFLYRAMKVWKQKGR</sequence>
<evidence type="ECO:0000313" key="3">
    <source>
        <dbReference type="Proteomes" id="UP001164718"/>
    </source>
</evidence>
<reference evidence="2" key="1">
    <citation type="submission" date="2022-09" db="EMBL/GenBank/DDBJ databases">
        <title>Complete Genomes of Fervidibacillus albus and Fervidibacillus halotolerans isolated from tidal flat sediments.</title>
        <authorList>
            <person name="Kwon K.K."/>
            <person name="Yang S.-H."/>
            <person name="Park M.J."/>
            <person name="Oh H.-M."/>
        </authorList>
    </citation>
    <scope>NUCLEOTIDE SEQUENCE</scope>
    <source>
        <strain evidence="2">MEBiC13591</strain>
    </source>
</reference>
<dbReference type="EMBL" id="CP106878">
    <property type="protein sequence ID" value="WAA09638.1"/>
    <property type="molecule type" value="Genomic_DNA"/>
</dbReference>
<organism evidence="2 3">
    <name type="scientific">Fervidibacillus albus</name>
    <dbReference type="NCBI Taxonomy" id="2980026"/>
    <lineage>
        <taxon>Bacteria</taxon>
        <taxon>Bacillati</taxon>
        <taxon>Bacillota</taxon>
        <taxon>Bacilli</taxon>
        <taxon>Bacillales</taxon>
        <taxon>Bacillaceae</taxon>
        <taxon>Fervidibacillus</taxon>
    </lineage>
</organism>
<dbReference type="KEGG" id="faf:OE104_14125"/>
<dbReference type="AlphaFoldDB" id="A0A9E8LU24"/>
<feature type="transmembrane region" description="Helical" evidence="1">
    <location>
        <begin position="49"/>
        <end position="67"/>
    </location>
</feature>
<feature type="transmembrane region" description="Helical" evidence="1">
    <location>
        <begin position="21"/>
        <end position="43"/>
    </location>
</feature>
<keyword evidence="1" id="KW-0812">Transmembrane</keyword>
<evidence type="ECO:0000256" key="1">
    <source>
        <dbReference type="SAM" id="Phobius"/>
    </source>
</evidence>
<dbReference type="Proteomes" id="UP001164718">
    <property type="component" value="Chromosome"/>
</dbReference>
<protein>
    <submittedName>
        <fullName evidence="2">Uncharacterized protein</fullName>
    </submittedName>
</protein>
<dbReference type="RefSeq" id="WP_275417419.1">
    <property type="nucleotide sequence ID" value="NZ_CP106878.1"/>
</dbReference>
<keyword evidence="1" id="KW-1133">Transmembrane helix</keyword>
<gene>
    <name evidence="2" type="ORF">OE104_14125</name>
</gene>
<evidence type="ECO:0000313" key="2">
    <source>
        <dbReference type="EMBL" id="WAA09638.1"/>
    </source>
</evidence>
<accession>A0A9E8LU24</accession>